<accession>A0A109LFD5</accession>
<evidence type="ECO:0000313" key="2">
    <source>
        <dbReference type="EMBL" id="KWV86464.1"/>
    </source>
</evidence>
<feature type="region of interest" description="Disordered" evidence="1">
    <location>
        <begin position="1"/>
        <end position="25"/>
    </location>
</feature>
<proteinExistence type="predicted"/>
<evidence type="ECO:0000256" key="1">
    <source>
        <dbReference type="SAM" id="MobiDB-lite"/>
    </source>
</evidence>
<comment type="caution">
    <text evidence="2">The sequence shown here is derived from an EMBL/GenBank/DDBJ whole genome shotgun (WGS) entry which is preliminary data.</text>
</comment>
<dbReference type="EMBL" id="LCYA01000093">
    <property type="protein sequence ID" value="KWV86464.1"/>
    <property type="molecule type" value="Genomic_DNA"/>
</dbReference>
<evidence type="ECO:0000313" key="3">
    <source>
        <dbReference type="Proteomes" id="UP000061348"/>
    </source>
</evidence>
<sequence length="109" mass="11835">MSSGSSKPVSRRPSPRPGRTQSAKAASALISRIICAWLAHRDGRRFGSNDTLRPALRIWVISSNDSARVASDSAGGMPVACRWRACSSVGWMASMDKWLAAEPLRKYST</sequence>
<dbReference type="Proteomes" id="UP000061348">
    <property type="component" value="Unassembled WGS sequence"/>
</dbReference>
<reference evidence="2 3" key="1">
    <citation type="submission" date="2015-05" db="EMBL/GenBank/DDBJ databases">
        <title>A genomic and transcriptomic approach to investigate the blue pigment phenotype in Pseudomonas fluorescens.</title>
        <authorList>
            <person name="Andreani N.A."/>
            <person name="Cardazzo B."/>
        </authorList>
    </citation>
    <scope>NUCLEOTIDE SEQUENCE [LARGE SCALE GENOMIC DNA]</scope>
    <source>
        <strain evidence="2 3">Ps_22</strain>
    </source>
</reference>
<dbReference type="AlphaFoldDB" id="A0A109LFD5"/>
<name>A0A109LFD5_PSEFL</name>
<gene>
    <name evidence="2" type="ORF">PFLmoz3_03897</name>
</gene>
<organism evidence="2 3">
    <name type="scientific">Pseudomonas fluorescens</name>
    <dbReference type="NCBI Taxonomy" id="294"/>
    <lineage>
        <taxon>Bacteria</taxon>
        <taxon>Pseudomonadati</taxon>
        <taxon>Pseudomonadota</taxon>
        <taxon>Gammaproteobacteria</taxon>
        <taxon>Pseudomonadales</taxon>
        <taxon>Pseudomonadaceae</taxon>
        <taxon>Pseudomonas</taxon>
    </lineage>
</organism>
<protein>
    <submittedName>
        <fullName evidence="2">Uncharacterized protein</fullName>
    </submittedName>
</protein>
<dbReference type="PATRIC" id="fig|294.194.peg.4324"/>